<keyword evidence="4" id="KW-1185">Reference proteome</keyword>
<dbReference type="InterPro" id="IPR054443">
    <property type="entry name" value="Y3-like_dom"/>
</dbReference>
<feature type="signal peptide" evidence="1">
    <location>
        <begin position="1"/>
        <end position="23"/>
    </location>
</feature>
<protein>
    <recommendedName>
        <fullName evidence="2">Glycan binding protein Y3-like domain-containing protein</fullName>
    </recommendedName>
</protein>
<proteinExistence type="predicted"/>
<reference evidence="3" key="1">
    <citation type="journal article" date="2019" name="Environ. Microbiol.">
        <title>Fungal ecological strategies reflected in gene transcription - a case study of two litter decomposers.</title>
        <authorList>
            <person name="Barbi F."/>
            <person name="Kohler A."/>
            <person name="Barry K."/>
            <person name="Baskaran P."/>
            <person name="Daum C."/>
            <person name="Fauchery L."/>
            <person name="Ihrmark K."/>
            <person name="Kuo A."/>
            <person name="LaButti K."/>
            <person name="Lipzen A."/>
            <person name="Morin E."/>
            <person name="Grigoriev I.V."/>
            <person name="Henrissat B."/>
            <person name="Lindahl B."/>
            <person name="Martin F."/>
        </authorList>
    </citation>
    <scope>NUCLEOTIDE SEQUENCE</scope>
    <source>
        <strain evidence="3">JB14</strain>
    </source>
</reference>
<dbReference type="OrthoDB" id="2925523at2759"/>
<feature type="chain" id="PRO_5025370193" description="Glycan binding protein Y3-like domain-containing protein" evidence="1">
    <location>
        <begin position="24"/>
        <end position="143"/>
    </location>
</feature>
<evidence type="ECO:0000313" key="4">
    <source>
        <dbReference type="Proteomes" id="UP000799118"/>
    </source>
</evidence>
<dbReference type="EMBL" id="ML769407">
    <property type="protein sequence ID" value="KAE9405624.1"/>
    <property type="molecule type" value="Genomic_DNA"/>
</dbReference>
<gene>
    <name evidence="3" type="ORF">BT96DRAFT_915856</name>
</gene>
<dbReference type="AlphaFoldDB" id="A0A6A4IA19"/>
<name>A0A6A4IA19_9AGAR</name>
<keyword evidence="1" id="KW-0732">Signal</keyword>
<dbReference type="Proteomes" id="UP000799118">
    <property type="component" value="Unassembled WGS sequence"/>
</dbReference>
<accession>A0A6A4IA19</accession>
<evidence type="ECO:0000256" key="1">
    <source>
        <dbReference type="SAM" id="SignalP"/>
    </source>
</evidence>
<evidence type="ECO:0000313" key="3">
    <source>
        <dbReference type="EMBL" id="KAE9405624.1"/>
    </source>
</evidence>
<evidence type="ECO:0000259" key="2">
    <source>
        <dbReference type="Pfam" id="PF22803"/>
    </source>
</evidence>
<dbReference type="Pfam" id="PF22803">
    <property type="entry name" value="GBD_Y3"/>
    <property type="match status" value="1"/>
</dbReference>
<organism evidence="3 4">
    <name type="scientific">Gymnopus androsaceus JB14</name>
    <dbReference type="NCBI Taxonomy" id="1447944"/>
    <lineage>
        <taxon>Eukaryota</taxon>
        <taxon>Fungi</taxon>
        <taxon>Dikarya</taxon>
        <taxon>Basidiomycota</taxon>
        <taxon>Agaricomycotina</taxon>
        <taxon>Agaricomycetes</taxon>
        <taxon>Agaricomycetidae</taxon>
        <taxon>Agaricales</taxon>
        <taxon>Marasmiineae</taxon>
        <taxon>Omphalotaceae</taxon>
        <taxon>Gymnopus</taxon>
    </lineage>
</organism>
<sequence>MLYKYRSLSTLIALSLFVKVSFGQSITVNCLSSGQEGDCTSFIPAFCNSIASSGNATILPFDNIARCFNTPDFEFKCDFTAWNNLPAPNGNVPNGVNCEATMQLISELCPAGGNGQVVGANFLFTLDPNAGECTQNEANGNPS</sequence>
<feature type="domain" description="Glycan binding protein Y3-like" evidence="2">
    <location>
        <begin position="38"/>
        <end position="133"/>
    </location>
</feature>